<name>A0A812UXD7_9DINO</name>
<comment type="caution">
    <text evidence="3">The sequence shown here is derived from an EMBL/GenBank/DDBJ whole genome shotgun (WGS) entry which is preliminary data.</text>
</comment>
<keyword evidence="2" id="KW-1133">Transmembrane helix</keyword>
<feature type="compositionally biased region" description="Acidic residues" evidence="1">
    <location>
        <begin position="29"/>
        <end position="39"/>
    </location>
</feature>
<keyword evidence="4" id="KW-1185">Reference proteome</keyword>
<reference evidence="3" key="1">
    <citation type="submission" date="2021-02" db="EMBL/GenBank/DDBJ databases">
        <authorList>
            <person name="Dougan E. K."/>
            <person name="Rhodes N."/>
            <person name="Thang M."/>
            <person name="Chan C."/>
        </authorList>
    </citation>
    <scope>NUCLEOTIDE SEQUENCE</scope>
</reference>
<feature type="transmembrane region" description="Helical" evidence="2">
    <location>
        <begin position="198"/>
        <end position="218"/>
    </location>
</feature>
<feature type="transmembrane region" description="Helical" evidence="2">
    <location>
        <begin position="225"/>
        <end position="246"/>
    </location>
</feature>
<feature type="region of interest" description="Disordered" evidence="1">
    <location>
        <begin position="1"/>
        <end position="108"/>
    </location>
</feature>
<dbReference type="Proteomes" id="UP000604046">
    <property type="component" value="Unassembled WGS sequence"/>
</dbReference>
<evidence type="ECO:0000313" key="4">
    <source>
        <dbReference type="Proteomes" id="UP000604046"/>
    </source>
</evidence>
<proteinExistence type="predicted"/>
<evidence type="ECO:0000256" key="1">
    <source>
        <dbReference type="SAM" id="MobiDB-lite"/>
    </source>
</evidence>
<feature type="compositionally biased region" description="Basic and acidic residues" evidence="1">
    <location>
        <begin position="76"/>
        <end position="108"/>
    </location>
</feature>
<feature type="compositionally biased region" description="Basic and acidic residues" evidence="1">
    <location>
        <begin position="40"/>
        <end position="54"/>
    </location>
</feature>
<evidence type="ECO:0000313" key="3">
    <source>
        <dbReference type="EMBL" id="CAE7589231.1"/>
    </source>
</evidence>
<gene>
    <name evidence="3" type="ORF">SNAT2548_LOCUS33569</name>
</gene>
<feature type="transmembrane region" description="Helical" evidence="2">
    <location>
        <begin position="278"/>
        <end position="297"/>
    </location>
</feature>
<organism evidence="3 4">
    <name type="scientific">Symbiodinium natans</name>
    <dbReference type="NCBI Taxonomy" id="878477"/>
    <lineage>
        <taxon>Eukaryota</taxon>
        <taxon>Sar</taxon>
        <taxon>Alveolata</taxon>
        <taxon>Dinophyceae</taxon>
        <taxon>Suessiales</taxon>
        <taxon>Symbiodiniaceae</taxon>
        <taxon>Symbiodinium</taxon>
    </lineage>
</organism>
<feature type="compositionally biased region" description="Basic and acidic residues" evidence="1">
    <location>
        <begin position="15"/>
        <end position="28"/>
    </location>
</feature>
<dbReference type="OrthoDB" id="433302at2759"/>
<keyword evidence="2" id="KW-0472">Membrane</keyword>
<dbReference type="AlphaFoldDB" id="A0A812UXD7"/>
<dbReference type="EMBL" id="CAJNDS010002764">
    <property type="protein sequence ID" value="CAE7589231.1"/>
    <property type="molecule type" value="Genomic_DNA"/>
</dbReference>
<evidence type="ECO:0000256" key="2">
    <source>
        <dbReference type="SAM" id="Phobius"/>
    </source>
</evidence>
<sequence length="337" mass="38443">MDRGGEEEGGEEEGGERREEERRRRGEEERGEEEEEGGGGEERRRGKEERRREEEEREEEREERRRDEEEEEEEEERRSRSERRSERREEREREREEEERGTAHALKGDKYKQGPFTLSQVCDCKLAQDFSGNLCSWFLVPAVLFNTGWNVVLSLPSASDSGCIVYKYPAEAEEEDACSVEIAGLTLKIRLFTVLTNLLPRTLLQCVFFVVGIEYLLSVTKIEDLILNSLALMVLVTIDEMLFVAFTGEQNAIWIQNCEPLEGTSFKWLDWLLSATHMPVGLLIFVPITATLAGYILNHVTMMALQAQATSCLCDLKGDSCFAPRFLAGRLAAAASL</sequence>
<accession>A0A812UXD7</accession>
<keyword evidence="2" id="KW-0812">Transmembrane</keyword>
<protein>
    <submittedName>
        <fullName evidence="3">Uncharacterized protein</fullName>
    </submittedName>
</protein>